<gene>
    <name evidence="2" type="ORF">SAMN05421852_12213</name>
</gene>
<keyword evidence="3" id="KW-1185">Reference proteome</keyword>
<dbReference type="PANTHER" id="PTHR42702">
    <property type="entry name" value="NUCLEOTIDE PYROPHOSPHOHYDROLASE"/>
    <property type="match status" value="1"/>
</dbReference>
<name>A0A1I3U945_9BACL</name>
<organism evidence="2 3">
    <name type="scientific">Thermoflavimicrobium dichotomicum</name>
    <dbReference type="NCBI Taxonomy" id="46223"/>
    <lineage>
        <taxon>Bacteria</taxon>
        <taxon>Bacillati</taxon>
        <taxon>Bacillota</taxon>
        <taxon>Bacilli</taxon>
        <taxon>Bacillales</taxon>
        <taxon>Thermoactinomycetaceae</taxon>
        <taxon>Thermoflavimicrobium</taxon>
    </lineage>
</organism>
<dbReference type="InterPro" id="IPR004518">
    <property type="entry name" value="MazG-like_dom"/>
</dbReference>
<dbReference type="SUPFAM" id="SSF101386">
    <property type="entry name" value="all-alpha NTP pyrophosphatases"/>
    <property type="match status" value="1"/>
</dbReference>
<dbReference type="RefSeq" id="WP_093231397.1">
    <property type="nucleotide sequence ID" value="NZ_FORR01000022.1"/>
</dbReference>
<sequence>MLRIKELQEQVKQLLDEKGFRYDKGVFWEKIALTHTEISELADVIKKQGYDAREKIAEEIADIIIRAMNFGLMFDIDVEEAIKKKMEFNFTRPRKYNTYEGKSDNGV</sequence>
<dbReference type="STRING" id="46223.SAMN05421852_12213"/>
<evidence type="ECO:0000313" key="2">
    <source>
        <dbReference type="EMBL" id="SFJ78307.1"/>
    </source>
</evidence>
<evidence type="ECO:0000313" key="3">
    <source>
        <dbReference type="Proteomes" id="UP000199545"/>
    </source>
</evidence>
<dbReference type="Pfam" id="PF03819">
    <property type="entry name" value="MazG"/>
    <property type="match status" value="1"/>
</dbReference>
<protein>
    <submittedName>
        <fullName evidence="2">NTP pyrophosphatase, house-cleaning of non-canonical NTPs</fullName>
    </submittedName>
</protein>
<accession>A0A1I3U945</accession>
<reference evidence="2 3" key="1">
    <citation type="submission" date="2016-10" db="EMBL/GenBank/DDBJ databases">
        <authorList>
            <person name="de Groot N.N."/>
        </authorList>
    </citation>
    <scope>NUCLEOTIDE SEQUENCE [LARGE SCALE GENOMIC DNA]</scope>
    <source>
        <strain evidence="2 3">DSM 44778</strain>
    </source>
</reference>
<dbReference type="PANTHER" id="PTHR42702:SF1">
    <property type="entry name" value="REGULATORY PROTEIN FOR BETA-LACTAMASE"/>
    <property type="match status" value="1"/>
</dbReference>
<evidence type="ECO:0000259" key="1">
    <source>
        <dbReference type="Pfam" id="PF03819"/>
    </source>
</evidence>
<feature type="domain" description="NTP pyrophosphohydrolase MazG-like" evidence="1">
    <location>
        <begin position="33"/>
        <end position="87"/>
    </location>
</feature>
<proteinExistence type="predicted"/>
<dbReference type="EMBL" id="FORR01000022">
    <property type="protein sequence ID" value="SFJ78307.1"/>
    <property type="molecule type" value="Genomic_DNA"/>
</dbReference>
<dbReference type="Gene3D" id="1.10.287.1080">
    <property type="entry name" value="MazG-like"/>
    <property type="match status" value="1"/>
</dbReference>
<dbReference type="AlphaFoldDB" id="A0A1I3U945"/>
<dbReference type="Proteomes" id="UP000199545">
    <property type="component" value="Unassembled WGS sequence"/>
</dbReference>